<dbReference type="Pfam" id="PF01844">
    <property type="entry name" value="HNH"/>
    <property type="match status" value="1"/>
</dbReference>
<dbReference type="CDD" id="cd00085">
    <property type="entry name" value="HNHc"/>
    <property type="match status" value="1"/>
</dbReference>
<dbReference type="GO" id="GO:0004519">
    <property type="term" value="F:endonuclease activity"/>
    <property type="evidence" value="ECO:0007669"/>
    <property type="project" value="InterPro"/>
</dbReference>
<dbReference type="GO" id="GO:0003676">
    <property type="term" value="F:nucleic acid binding"/>
    <property type="evidence" value="ECO:0007669"/>
    <property type="project" value="InterPro"/>
</dbReference>
<evidence type="ECO:0000259" key="1">
    <source>
        <dbReference type="Pfam" id="PF01844"/>
    </source>
</evidence>
<keyword evidence="3" id="KW-1185">Reference proteome</keyword>
<evidence type="ECO:0000313" key="3">
    <source>
        <dbReference type="Proteomes" id="UP000184517"/>
    </source>
</evidence>
<dbReference type="OrthoDB" id="9816185at2"/>
<dbReference type="Gene3D" id="1.10.30.50">
    <property type="match status" value="1"/>
</dbReference>
<organism evidence="2 3">
    <name type="scientific">Marinomonas polaris DSM 16579</name>
    <dbReference type="NCBI Taxonomy" id="1122206"/>
    <lineage>
        <taxon>Bacteria</taxon>
        <taxon>Pseudomonadati</taxon>
        <taxon>Pseudomonadota</taxon>
        <taxon>Gammaproteobacteria</taxon>
        <taxon>Oceanospirillales</taxon>
        <taxon>Oceanospirillaceae</taxon>
        <taxon>Marinomonas</taxon>
    </lineage>
</organism>
<dbReference type="GO" id="GO:0008270">
    <property type="term" value="F:zinc ion binding"/>
    <property type="evidence" value="ECO:0007669"/>
    <property type="project" value="InterPro"/>
</dbReference>
<sequence length="289" mass="33286">MKSMTIPSNNTPYIQRHINVVSSKKNMIKGVSNSIKTNLIALQPQIISRYNLFEQAIRNNTLFSFLEDSQLILHKNDLLSCYNRKLSKVKEITQLIESSQPRGFLRRCPYCGIILPKTYDHYLPESIFPELAVHPLNLIPCCSSCNSAKNNFFKSNTNRIFLYFYGDTIPNVQYLGITLIIKSNSIGANFNINIPNNIVNPVWNVLDEHYKRLDLISQYNEMVNDEITEIILSCRIYVRNGGRNISGYLNGFIIENEALFGMNHWRVVLMKALSNSFYFHLLIGFSKTI</sequence>
<dbReference type="RefSeq" id="WP_072840956.1">
    <property type="nucleotide sequence ID" value="NZ_FQVF01000018.1"/>
</dbReference>
<accession>A0A1M5I3W0</accession>
<dbReference type="InterPro" id="IPR003615">
    <property type="entry name" value="HNH_nuc"/>
</dbReference>
<name>A0A1M5I3W0_9GAMM</name>
<evidence type="ECO:0000313" key="2">
    <source>
        <dbReference type="EMBL" id="SHG22976.1"/>
    </source>
</evidence>
<dbReference type="Proteomes" id="UP000184517">
    <property type="component" value="Unassembled WGS sequence"/>
</dbReference>
<feature type="domain" description="HNH" evidence="1">
    <location>
        <begin position="108"/>
        <end position="151"/>
    </location>
</feature>
<dbReference type="EMBL" id="FQVF01000018">
    <property type="protein sequence ID" value="SHG22976.1"/>
    <property type="molecule type" value="Genomic_DNA"/>
</dbReference>
<dbReference type="InterPro" id="IPR002711">
    <property type="entry name" value="HNH"/>
</dbReference>
<protein>
    <recommendedName>
        <fullName evidence="1">HNH domain-containing protein</fullName>
    </recommendedName>
</protein>
<dbReference type="AlphaFoldDB" id="A0A1M5I3W0"/>
<gene>
    <name evidence="2" type="ORF">SAMN02745753_03502</name>
</gene>
<proteinExistence type="predicted"/>
<reference evidence="3" key="1">
    <citation type="submission" date="2016-11" db="EMBL/GenBank/DDBJ databases">
        <authorList>
            <person name="Varghese N."/>
            <person name="Submissions S."/>
        </authorList>
    </citation>
    <scope>NUCLEOTIDE SEQUENCE [LARGE SCALE GENOMIC DNA]</scope>
    <source>
        <strain evidence="3">DSM 16579</strain>
    </source>
</reference>
<dbReference type="STRING" id="1122206.SAMN02745753_03502"/>